<feature type="domain" description="RNA polymerase sigma-70 region 2" evidence="5">
    <location>
        <begin position="22"/>
        <end position="87"/>
    </location>
</feature>
<organism evidence="7 8">
    <name type="scientific">Pedobacter caeni</name>
    <dbReference type="NCBI Taxonomy" id="288992"/>
    <lineage>
        <taxon>Bacteria</taxon>
        <taxon>Pseudomonadati</taxon>
        <taxon>Bacteroidota</taxon>
        <taxon>Sphingobacteriia</taxon>
        <taxon>Sphingobacteriales</taxon>
        <taxon>Sphingobacteriaceae</taxon>
        <taxon>Pedobacter</taxon>
    </lineage>
</organism>
<dbReference type="Proteomes" id="UP000184287">
    <property type="component" value="Unassembled WGS sequence"/>
</dbReference>
<dbReference type="CDD" id="cd06171">
    <property type="entry name" value="Sigma70_r4"/>
    <property type="match status" value="1"/>
</dbReference>
<dbReference type="GO" id="GO:0006352">
    <property type="term" value="P:DNA-templated transcription initiation"/>
    <property type="evidence" value="ECO:0007669"/>
    <property type="project" value="InterPro"/>
</dbReference>
<name>A0A1M4ZB31_9SPHI</name>
<dbReference type="InterPro" id="IPR014284">
    <property type="entry name" value="RNA_pol_sigma-70_dom"/>
</dbReference>
<keyword evidence="4" id="KW-0804">Transcription</keyword>
<dbReference type="SUPFAM" id="SSF88946">
    <property type="entry name" value="Sigma2 domain of RNA polymerase sigma factors"/>
    <property type="match status" value="1"/>
</dbReference>
<dbReference type="Pfam" id="PF04542">
    <property type="entry name" value="Sigma70_r2"/>
    <property type="match status" value="1"/>
</dbReference>
<dbReference type="Pfam" id="PF08281">
    <property type="entry name" value="Sigma70_r4_2"/>
    <property type="match status" value="1"/>
</dbReference>
<dbReference type="GO" id="GO:0003677">
    <property type="term" value="F:DNA binding"/>
    <property type="evidence" value="ECO:0007669"/>
    <property type="project" value="InterPro"/>
</dbReference>
<keyword evidence="3" id="KW-0731">Sigma factor</keyword>
<gene>
    <name evidence="7" type="ORF">SAMN04488522_102252</name>
</gene>
<dbReference type="InterPro" id="IPR013249">
    <property type="entry name" value="RNA_pol_sigma70_r4_t2"/>
</dbReference>
<evidence type="ECO:0000313" key="8">
    <source>
        <dbReference type="Proteomes" id="UP000184287"/>
    </source>
</evidence>
<dbReference type="Gene3D" id="1.10.10.10">
    <property type="entry name" value="Winged helix-like DNA-binding domain superfamily/Winged helix DNA-binding domain"/>
    <property type="match status" value="1"/>
</dbReference>
<evidence type="ECO:0000259" key="5">
    <source>
        <dbReference type="Pfam" id="PF04542"/>
    </source>
</evidence>
<comment type="similarity">
    <text evidence="1">Belongs to the sigma-70 factor family. ECF subfamily.</text>
</comment>
<keyword evidence="2" id="KW-0805">Transcription regulation</keyword>
<dbReference type="Gene3D" id="1.10.1740.10">
    <property type="match status" value="1"/>
</dbReference>
<dbReference type="InterPro" id="IPR013325">
    <property type="entry name" value="RNA_pol_sigma_r2"/>
</dbReference>
<dbReference type="GO" id="GO:0016987">
    <property type="term" value="F:sigma factor activity"/>
    <property type="evidence" value="ECO:0007669"/>
    <property type="project" value="UniProtKB-KW"/>
</dbReference>
<proteinExistence type="inferred from homology"/>
<accession>A0A1M4ZB31</accession>
<sequence>MIFMSSLFIGDIQEDTLVFDRIYEQYHQLIYANIFKLIKSAPIAEDILQDVFFSLWENRMKIDIQKSVSGWLFIVSYNKSLSILRKKVKEAVEYVENYDAYDDISEEIFLNEAVYESQLQILEEAVVALPPQRQKVFRLCHFEGKSQEEVAKILGLSTASVKDYLKHSKRFIREYVLTKTHLNQAIGLAIILTLY</sequence>
<dbReference type="PANTHER" id="PTHR43133:SF46">
    <property type="entry name" value="RNA POLYMERASE SIGMA-70 FACTOR ECF SUBFAMILY"/>
    <property type="match status" value="1"/>
</dbReference>
<feature type="domain" description="RNA polymerase sigma factor 70 region 4 type 2" evidence="6">
    <location>
        <begin position="120"/>
        <end position="170"/>
    </location>
</feature>
<dbReference type="InterPro" id="IPR007627">
    <property type="entry name" value="RNA_pol_sigma70_r2"/>
</dbReference>
<dbReference type="EMBL" id="FQUQ01000002">
    <property type="protein sequence ID" value="SHF15017.1"/>
    <property type="molecule type" value="Genomic_DNA"/>
</dbReference>
<protein>
    <submittedName>
        <fullName evidence="7">RNA polymerase sigma-70 factor, ECF subfamily</fullName>
    </submittedName>
</protein>
<dbReference type="SUPFAM" id="SSF88659">
    <property type="entry name" value="Sigma3 and sigma4 domains of RNA polymerase sigma factors"/>
    <property type="match status" value="1"/>
</dbReference>
<dbReference type="STRING" id="288992.SAMN04488522_102252"/>
<dbReference type="InterPro" id="IPR039425">
    <property type="entry name" value="RNA_pol_sigma-70-like"/>
</dbReference>
<evidence type="ECO:0000256" key="3">
    <source>
        <dbReference type="ARBA" id="ARBA00023082"/>
    </source>
</evidence>
<dbReference type="InterPro" id="IPR013324">
    <property type="entry name" value="RNA_pol_sigma_r3/r4-like"/>
</dbReference>
<keyword evidence="8" id="KW-1185">Reference proteome</keyword>
<evidence type="ECO:0000259" key="6">
    <source>
        <dbReference type="Pfam" id="PF08281"/>
    </source>
</evidence>
<evidence type="ECO:0000256" key="1">
    <source>
        <dbReference type="ARBA" id="ARBA00010641"/>
    </source>
</evidence>
<dbReference type="NCBIfam" id="TIGR02937">
    <property type="entry name" value="sigma70-ECF"/>
    <property type="match status" value="1"/>
</dbReference>
<dbReference type="AlphaFoldDB" id="A0A1M4ZB31"/>
<evidence type="ECO:0000256" key="2">
    <source>
        <dbReference type="ARBA" id="ARBA00023015"/>
    </source>
</evidence>
<evidence type="ECO:0000313" key="7">
    <source>
        <dbReference type="EMBL" id="SHF15017.1"/>
    </source>
</evidence>
<evidence type="ECO:0000256" key="4">
    <source>
        <dbReference type="ARBA" id="ARBA00023163"/>
    </source>
</evidence>
<dbReference type="InterPro" id="IPR036388">
    <property type="entry name" value="WH-like_DNA-bd_sf"/>
</dbReference>
<reference evidence="8" key="1">
    <citation type="submission" date="2016-11" db="EMBL/GenBank/DDBJ databases">
        <authorList>
            <person name="Varghese N."/>
            <person name="Submissions S."/>
        </authorList>
    </citation>
    <scope>NUCLEOTIDE SEQUENCE [LARGE SCALE GENOMIC DNA]</scope>
    <source>
        <strain evidence="8">DSM 16990</strain>
    </source>
</reference>
<dbReference type="PANTHER" id="PTHR43133">
    <property type="entry name" value="RNA POLYMERASE ECF-TYPE SIGMA FACTO"/>
    <property type="match status" value="1"/>
</dbReference>